<protein>
    <submittedName>
        <fullName evidence="1">Uncharacterized protein</fullName>
    </submittedName>
</protein>
<evidence type="ECO:0000313" key="2">
    <source>
        <dbReference type="Proteomes" id="UP001430953"/>
    </source>
</evidence>
<organism evidence="1 2">
    <name type="scientific">Cardiocondyla obscurior</name>
    <dbReference type="NCBI Taxonomy" id="286306"/>
    <lineage>
        <taxon>Eukaryota</taxon>
        <taxon>Metazoa</taxon>
        <taxon>Ecdysozoa</taxon>
        <taxon>Arthropoda</taxon>
        <taxon>Hexapoda</taxon>
        <taxon>Insecta</taxon>
        <taxon>Pterygota</taxon>
        <taxon>Neoptera</taxon>
        <taxon>Endopterygota</taxon>
        <taxon>Hymenoptera</taxon>
        <taxon>Apocrita</taxon>
        <taxon>Aculeata</taxon>
        <taxon>Formicoidea</taxon>
        <taxon>Formicidae</taxon>
        <taxon>Myrmicinae</taxon>
        <taxon>Cardiocondyla</taxon>
    </lineage>
</organism>
<dbReference type="AlphaFoldDB" id="A0AAW2EUH4"/>
<accession>A0AAW2EUH4</accession>
<evidence type="ECO:0000313" key="1">
    <source>
        <dbReference type="EMBL" id="KAL0106046.1"/>
    </source>
</evidence>
<reference evidence="1 2" key="1">
    <citation type="submission" date="2023-03" db="EMBL/GenBank/DDBJ databases">
        <title>High recombination rates correlate with genetic variation in Cardiocondyla obscurior ants.</title>
        <authorList>
            <person name="Errbii M."/>
        </authorList>
    </citation>
    <scope>NUCLEOTIDE SEQUENCE [LARGE SCALE GENOMIC DNA]</scope>
    <source>
        <strain evidence="1">Alpha-2009</strain>
        <tissue evidence="1">Whole body</tissue>
    </source>
</reference>
<dbReference type="EMBL" id="JADYXP020000018">
    <property type="protein sequence ID" value="KAL0106046.1"/>
    <property type="molecule type" value="Genomic_DNA"/>
</dbReference>
<comment type="caution">
    <text evidence="1">The sequence shown here is derived from an EMBL/GenBank/DDBJ whole genome shotgun (WGS) entry which is preliminary data.</text>
</comment>
<name>A0AAW2EUH4_9HYME</name>
<gene>
    <name evidence="1" type="ORF">PUN28_016047</name>
</gene>
<keyword evidence="2" id="KW-1185">Reference proteome</keyword>
<proteinExistence type="predicted"/>
<dbReference type="Proteomes" id="UP001430953">
    <property type="component" value="Unassembled WGS sequence"/>
</dbReference>
<sequence>MWRILVRSTCIERCNVGVRCRGPSRAFIIYAVRDVRGVRRRLFAAGHDRRDLRTVQEPGSVRPKIKNSKFTVLKRRLSPQSGVRVASVEDDFINRDKKCDTRGSRLVRCELTSVRRILCASRAIIMHKLE</sequence>